<dbReference type="InterPro" id="IPR050505">
    <property type="entry name" value="WDR55/POC1"/>
</dbReference>
<dbReference type="InterPro" id="IPR015943">
    <property type="entry name" value="WD40/YVTN_repeat-like_dom_sf"/>
</dbReference>
<evidence type="ECO:0000313" key="3">
    <source>
        <dbReference type="EMBL" id="MBB4711822.1"/>
    </source>
</evidence>
<dbReference type="GeneID" id="95793710"/>
<dbReference type="InterPro" id="IPR001680">
    <property type="entry name" value="WD40_rpt"/>
</dbReference>
<evidence type="ECO:0000256" key="1">
    <source>
        <dbReference type="ARBA" id="ARBA00022574"/>
    </source>
</evidence>
<evidence type="ECO:0000313" key="4">
    <source>
        <dbReference type="Proteomes" id="UP000565089"/>
    </source>
</evidence>
<comment type="caution">
    <text evidence="3">The sequence shown here is derived from an EMBL/GenBank/DDBJ whole genome shotgun (WGS) entry which is preliminary data.</text>
</comment>
<dbReference type="EMBL" id="JACHMS010000001">
    <property type="protein sequence ID" value="MBB4711822.1"/>
    <property type="molecule type" value="Genomic_DNA"/>
</dbReference>
<keyword evidence="1" id="KW-0853">WD repeat</keyword>
<dbReference type="SUPFAM" id="SSF69322">
    <property type="entry name" value="Tricorn protease domain 2"/>
    <property type="match status" value="1"/>
</dbReference>
<dbReference type="SMART" id="SM00320">
    <property type="entry name" value="WD40"/>
    <property type="match status" value="5"/>
</dbReference>
<reference evidence="3 4" key="1">
    <citation type="submission" date="2020-08" db="EMBL/GenBank/DDBJ databases">
        <title>Sequencing the genomes of 1000 actinobacteria strains.</title>
        <authorList>
            <person name="Klenk H.-P."/>
        </authorList>
    </citation>
    <scope>NUCLEOTIDE SEQUENCE [LARGE SCALE GENOMIC DNA]</scope>
    <source>
        <strain evidence="3 4">DSM 40483</strain>
    </source>
</reference>
<keyword evidence="4" id="KW-1185">Reference proteome</keyword>
<proteinExistence type="predicted"/>
<protein>
    <submittedName>
        <fullName evidence="3">WD40 repeat protein</fullName>
    </submittedName>
</protein>
<dbReference type="SUPFAM" id="SSF50998">
    <property type="entry name" value="Quinoprotein alcohol dehydrogenase-like"/>
    <property type="match status" value="1"/>
</dbReference>
<keyword evidence="2" id="KW-0677">Repeat</keyword>
<dbReference type="PANTHER" id="PTHR44019">
    <property type="entry name" value="WD REPEAT-CONTAINING PROTEIN 55"/>
    <property type="match status" value="1"/>
</dbReference>
<organism evidence="3 4">
    <name type="scientific">Streptomyces luteogriseus</name>
    <dbReference type="NCBI Taxonomy" id="68233"/>
    <lineage>
        <taxon>Bacteria</taxon>
        <taxon>Bacillati</taxon>
        <taxon>Actinomycetota</taxon>
        <taxon>Actinomycetes</taxon>
        <taxon>Kitasatosporales</taxon>
        <taxon>Streptomycetaceae</taxon>
        <taxon>Streptomyces</taxon>
    </lineage>
</organism>
<name>A0A7W7DM40_9ACTN</name>
<gene>
    <name evidence="3" type="ORF">BJ965_001704</name>
</gene>
<evidence type="ECO:0000256" key="2">
    <source>
        <dbReference type="ARBA" id="ARBA00022737"/>
    </source>
</evidence>
<sequence>MDIAPLLAAMPPLKEREEIRRGLLSPGQPVFAYVRERVAAEDVATLRVLRDEDRPLHRLLTPRAAAASSVRSLVGHPPYLKEEPAAAQSLRAAAAMGLALVGDAGQSAGELASGLLWLRRNHAHPGYEHIAALALAAATEAGHATRLRRLTDAVPEADRDLALPALTWLLALDGALPEARTVATATVLFDDGRGGVRGTLTAAVLPEGPPALLPDPRIMSGFRGDEGFRQSLRDAWDGAGHSVRSTVLWSLTDAEGVVGMVEDTSLGCAFAVLLGEVARAGRRLRPPALRKVNPRTALVGALDPGRPGTLASVGGYEAKLKAAGEGTNVVVPAADRADAARALPGGTAGGLLYAATVQEAARGARMWDLPVVKRWSVTVVAVLIVLLVISVSVIRAVSESGEAEARKALAADLAAEAMLQRGTDPRLAGLLGLAAYTIEPDTPRAVQAMRDVLEANSGVRMSWRASPAAVNGIAVDDKRGRVHTSGDDPYVKTWDLLTGKELGRAEGAVTDLVFDEGSGLLAGRDGKAVSVYSALEPVPRLMGRLGTPSCGGKGTKPVATAFANSGVRLVEVRDDGVVAQYDTTTLEEVSCRRTGDQEVDGRPVPMEPGRVLDATVAPGTRPAGNGELPEEERALLLVESDDVLAVGLDSHKVSTEIRRDDIQGEAFQIAANDADVLLASAQGVQAWDRRHRRQLAFPVGGLAYPPRALAERSGSVVIAGDNGTALVPVGTGDQAIASRDLEEPRGGPAVTAAVGELFTVVAAGRGGRVNVLDRRPGPLSLSPAVQSAVANFGPGGQLVMTQVAFDGSDGVYTIDPDTVPEIALNPAEQSYGPLAQYSFQSFGIRDATARGKLVVAAGTYGGRSVLGVWSKGKDVPRTLRVQALDRAVGSTERALTDVAFVPGKDLLVARHADGPLAIWSTRTWKLVNTIQVGQGSGLAVHGRQALVLEAGAGDGPRLVLADLTTGTTRAAAAPGAERIAWSHDGSLIAVLGGDNTVRYRNAGLKETGEPLVLPGTTERPTALALAPDGRHVAVAAGDEVLVHDTATGLQALPTLHSSRGQRITRLAWSPDGHFLAGVTSPVDSGEAPGPVSLWRVDGIDWQNQVCRWTGGAGLSTKEWRTHIGERHAYIDLCAETK</sequence>
<dbReference type="Proteomes" id="UP000565089">
    <property type="component" value="Unassembled WGS sequence"/>
</dbReference>
<dbReference type="AlphaFoldDB" id="A0A7W7DM40"/>
<accession>A0A7W7DM40</accession>
<dbReference type="RefSeq" id="WP_184908096.1">
    <property type="nucleotide sequence ID" value="NZ_JACHMS010000001.1"/>
</dbReference>
<dbReference type="InterPro" id="IPR011047">
    <property type="entry name" value="Quinoprotein_ADH-like_sf"/>
</dbReference>
<dbReference type="PANTHER" id="PTHR44019:SF8">
    <property type="entry name" value="POC1 CENTRIOLAR PROTEIN HOMOLOG"/>
    <property type="match status" value="1"/>
</dbReference>
<dbReference type="Gene3D" id="2.130.10.10">
    <property type="entry name" value="YVTN repeat-like/Quinoprotein amine dehydrogenase"/>
    <property type="match status" value="2"/>
</dbReference>